<dbReference type="InterPro" id="IPR029016">
    <property type="entry name" value="GAF-like_dom_sf"/>
</dbReference>
<evidence type="ECO:0000313" key="3">
    <source>
        <dbReference type="Proteomes" id="UP001602119"/>
    </source>
</evidence>
<dbReference type="PANTHER" id="PTHR30136:SF35">
    <property type="entry name" value="HTH-TYPE TRANSCRIPTIONAL REGULATOR RV1719"/>
    <property type="match status" value="1"/>
</dbReference>
<gene>
    <name evidence="2" type="ORF">ACFY05_00955</name>
</gene>
<evidence type="ECO:0000259" key="1">
    <source>
        <dbReference type="PROSITE" id="PS51078"/>
    </source>
</evidence>
<dbReference type="RefSeq" id="WP_387340038.1">
    <property type="nucleotide sequence ID" value="NZ_JBIAXI010000001.1"/>
</dbReference>
<sequence>MGSREGMVFPAHQATGGLVALAALSDEELERLYAADDRSDLAEELPDLAKLRRELGSVRHSGVALNLERTERGVVAVGCPVKDRTGATVAALAISMPSVRYSPKQVKPLIAAIAAAADAITRAL</sequence>
<feature type="domain" description="IclR-ED" evidence="1">
    <location>
        <begin position="1"/>
        <end position="124"/>
    </location>
</feature>
<dbReference type="InterPro" id="IPR050707">
    <property type="entry name" value="HTH_MetabolicPath_Reg"/>
</dbReference>
<dbReference type="Pfam" id="PF01614">
    <property type="entry name" value="IclR_C"/>
    <property type="match status" value="1"/>
</dbReference>
<dbReference type="PANTHER" id="PTHR30136">
    <property type="entry name" value="HELIX-TURN-HELIX TRANSCRIPTIONAL REGULATOR, ICLR FAMILY"/>
    <property type="match status" value="1"/>
</dbReference>
<dbReference type="Proteomes" id="UP001602119">
    <property type="component" value="Unassembled WGS sequence"/>
</dbReference>
<reference evidence="2 3" key="1">
    <citation type="submission" date="2024-10" db="EMBL/GenBank/DDBJ databases">
        <title>The Natural Products Discovery Center: Release of the First 8490 Sequenced Strains for Exploring Actinobacteria Biosynthetic Diversity.</title>
        <authorList>
            <person name="Kalkreuter E."/>
            <person name="Kautsar S.A."/>
            <person name="Yang D."/>
            <person name="Bader C.D."/>
            <person name="Teijaro C.N."/>
            <person name="Fluegel L."/>
            <person name="Davis C.M."/>
            <person name="Simpson J.R."/>
            <person name="Lauterbach L."/>
            <person name="Steele A.D."/>
            <person name="Gui C."/>
            <person name="Meng S."/>
            <person name="Li G."/>
            <person name="Viehrig K."/>
            <person name="Ye F."/>
            <person name="Su P."/>
            <person name="Kiefer A.F."/>
            <person name="Nichols A."/>
            <person name="Cepeda A.J."/>
            <person name="Yan W."/>
            <person name="Fan B."/>
            <person name="Jiang Y."/>
            <person name="Adhikari A."/>
            <person name="Zheng C.-J."/>
            <person name="Schuster L."/>
            <person name="Cowan T.M."/>
            <person name="Smanski M.J."/>
            <person name="Chevrette M.G."/>
            <person name="De Carvalho L.P.S."/>
            <person name="Shen B."/>
        </authorList>
    </citation>
    <scope>NUCLEOTIDE SEQUENCE [LARGE SCALE GENOMIC DNA]</scope>
    <source>
        <strain evidence="2 3">NPDC001281</strain>
    </source>
</reference>
<dbReference type="InterPro" id="IPR014757">
    <property type="entry name" value="Tscrpt_reg_IclR_C"/>
</dbReference>
<accession>A0ABW6UYM1</accession>
<proteinExistence type="predicted"/>
<organism evidence="2 3">
    <name type="scientific">Microtetraspora fusca</name>
    <dbReference type="NCBI Taxonomy" id="1997"/>
    <lineage>
        <taxon>Bacteria</taxon>
        <taxon>Bacillati</taxon>
        <taxon>Actinomycetota</taxon>
        <taxon>Actinomycetes</taxon>
        <taxon>Streptosporangiales</taxon>
        <taxon>Streptosporangiaceae</taxon>
        <taxon>Microtetraspora</taxon>
    </lineage>
</organism>
<comment type="caution">
    <text evidence="2">The sequence shown here is derived from an EMBL/GenBank/DDBJ whole genome shotgun (WGS) entry which is preliminary data.</text>
</comment>
<dbReference type="Gene3D" id="3.30.450.40">
    <property type="match status" value="1"/>
</dbReference>
<protein>
    <submittedName>
        <fullName evidence="2">IclR family transcriptional regulator C-terminal domain-containing protein</fullName>
    </submittedName>
</protein>
<evidence type="ECO:0000313" key="2">
    <source>
        <dbReference type="EMBL" id="MFF4771407.1"/>
    </source>
</evidence>
<dbReference type="SUPFAM" id="SSF55781">
    <property type="entry name" value="GAF domain-like"/>
    <property type="match status" value="1"/>
</dbReference>
<name>A0ABW6UYM1_MICFU</name>
<dbReference type="EMBL" id="JBIAXI010000001">
    <property type="protein sequence ID" value="MFF4771407.1"/>
    <property type="molecule type" value="Genomic_DNA"/>
</dbReference>
<dbReference type="PROSITE" id="PS51078">
    <property type="entry name" value="ICLR_ED"/>
    <property type="match status" value="1"/>
</dbReference>
<keyword evidence="3" id="KW-1185">Reference proteome</keyword>